<reference evidence="1 2" key="1">
    <citation type="submission" date="2015-09" db="EMBL/GenBank/DDBJ databases">
        <authorList>
            <consortium name="Pathogen Informatics"/>
        </authorList>
    </citation>
    <scope>NUCLEOTIDE SEQUENCE [LARGE SCALE GENOMIC DNA]</scope>
    <source>
        <strain evidence="1 2">2789STDY5834880</strain>
    </source>
</reference>
<evidence type="ECO:0000313" key="1">
    <source>
        <dbReference type="EMBL" id="CUO83156.1"/>
    </source>
</evidence>
<sequence length="81" mass="8516">MDCGLVDAGTARSTTLSSVSSDSLVVLREALESEQMQTALMGFFASADHALSDCPNKAMDGTMNRTKPLLPNNCSAMSSEV</sequence>
<protein>
    <submittedName>
        <fullName evidence="1">Uncharacterized protein</fullName>
    </submittedName>
</protein>
<dbReference type="AlphaFoldDB" id="A0A174IAK1"/>
<gene>
    <name evidence="1" type="ORF">ERS852494_00845</name>
</gene>
<dbReference type="Proteomes" id="UP000095657">
    <property type="component" value="Unassembled WGS sequence"/>
</dbReference>
<proteinExistence type="predicted"/>
<accession>A0A174IAK1</accession>
<dbReference type="EMBL" id="CZAI01000002">
    <property type="protein sequence ID" value="CUO83156.1"/>
    <property type="molecule type" value="Genomic_DNA"/>
</dbReference>
<name>A0A174IAK1_9BACE</name>
<evidence type="ECO:0000313" key="2">
    <source>
        <dbReference type="Proteomes" id="UP000095657"/>
    </source>
</evidence>
<organism evidence="1 2">
    <name type="scientific">Bacteroides caccae</name>
    <dbReference type="NCBI Taxonomy" id="47678"/>
    <lineage>
        <taxon>Bacteria</taxon>
        <taxon>Pseudomonadati</taxon>
        <taxon>Bacteroidota</taxon>
        <taxon>Bacteroidia</taxon>
        <taxon>Bacteroidales</taxon>
        <taxon>Bacteroidaceae</taxon>
        <taxon>Bacteroides</taxon>
    </lineage>
</organism>